<protein>
    <submittedName>
        <fullName evidence="2">Uncharacterized protein</fullName>
    </submittedName>
</protein>
<dbReference type="PANTHER" id="PTHR14097">
    <property type="entry name" value="OXIDOREDUCTASE HTATIP2"/>
    <property type="match status" value="1"/>
</dbReference>
<evidence type="ECO:0000256" key="1">
    <source>
        <dbReference type="SAM" id="MobiDB-lite"/>
    </source>
</evidence>
<evidence type="ECO:0000313" key="2">
    <source>
        <dbReference type="EMBL" id="HCT56523.1"/>
    </source>
</evidence>
<sequence>MQGPGRRTARVRSGHRSSEAHVRGRTCRATRRHTVTPLSELKSAAVVGATGLVGRECLSLLAALPAFASVTALVRRPHADDAQHVKLRTVVVDFDHLEAQAEHFGVTHLFCARGARREFRLTERLAASMSWALPATYRAVDVVDVAQTLVDAAIEDRPGIRVIENANIRRLAKEV</sequence>
<dbReference type="EMBL" id="DPIY01000005">
    <property type="protein sequence ID" value="HCT56523.1"/>
    <property type="molecule type" value="Genomic_DNA"/>
</dbReference>
<evidence type="ECO:0000313" key="3">
    <source>
        <dbReference type="Proteomes" id="UP000264071"/>
    </source>
</evidence>
<feature type="region of interest" description="Disordered" evidence="1">
    <location>
        <begin position="1"/>
        <end position="28"/>
    </location>
</feature>
<name>A0A3D4V5V5_9BACT</name>
<dbReference type="SUPFAM" id="SSF51735">
    <property type="entry name" value="NAD(P)-binding Rossmann-fold domains"/>
    <property type="match status" value="1"/>
</dbReference>
<organism evidence="2 3">
    <name type="scientific">Gemmatimonas aurantiaca</name>
    <dbReference type="NCBI Taxonomy" id="173480"/>
    <lineage>
        <taxon>Bacteria</taxon>
        <taxon>Pseudomonadati</taxon>
        <taxon>Gemmatimonadota</taxon>
        <taxon>Gemmatimonadia</taxon>
        <taxon>Gemmatimonadales</taxon>
        <taxon>Gemmatimonadaceae</taxon>
        <taxon>Gemmatimonas</taxon>
    </lineage>
</organism>
<gene>
    <name evidence="2" type="ORF">DGD08_04840</name>
</gene>
<dbReference type="Gene3D" id="3.40.50.720">
    <property type="entry name" value="NAD(P)-binding Rossmann-like Domain"/>
    <property type="match status" value="2"/>
</dbReference>
<reference evidence="2 3" key="1">
    <citation type="journal article" date="2018" name="Nat. Biotechnol.">
        <title>A standardized bacterial taxonomy based on genome phylogeny substantially revises the tree of life.</title>
        <authorList>
            <person name="Parks D.H."/>
            <person name="Chuvochina M."/>
            <person name="Waite D.W."/>
            <person name="Rinke C."/>
            <person name="Skarshewski A."/>
            <person name="Chaumeil P.A."/>
            <person name="Hugenholtz P."/>
        </authorList>
    </citation>
    <scope>NUCLEOTIDE SEQUENCE [LARGE SCALE GENOMIC DNA]</scope>
    <source>
        <strain evidence="2">UBA8844</strain>
    </source>
</reference>
<dbReference type="Proteomes" id="UP000264071">
    <property type="component" value="Unassembled WGS sequence"/>
</dbReference>
<dbReference type="AlphaFoldDB" id="A0A3D4V5V5"/>
<accession>A0A3D4V5V5</accession>
<dbReference type="PANTHER" id="PTHR14097:SF7">
    <property type="entry name" value="OXIDOREDUCTASE HTATIP2"/>
    <property type="match status" value="1"/>
</dbReference>
<comment type="caution">
    <text evidence="2">The sequence shown here is derived from an EMBL/GenBank/DDBJ whole genome shotgun (WGS) entry which is preliminary data.</text>
</comment>
<proteinExistence type="predicted"/>
<dbReference type="InterPro" id="IPR036291">
    <property type="entry name" value="NAD(P)-bd_dom_sf"/>
</dbReference>